<keyword evidence="1" id="KW-1133">Transmembrane helix</keyword>
<keyword evidence="1" id="KW-0812">Transmembrane</keyword>
<accession>A0A644WQX9</accession>
<keyword evidence="1" id="KW-0472">Membrane</keyword>
<dbReference type="EMBL" id="VSSQ01001202">
    <property type="protein sequence ID" value="MPM06142.1"/>
    <property type="molecule type" value="Genomic_DNA"/>
</dbReference>
<dbReference type="AlphaFoldDB" id="A0A644WQX9"/>
<protein>
    <submittedName>
        <fullName evidence="2">Uncharacterized protein</fullName>
    </submittedName>
</protein>
<feature type="transmembrane region" description="Helical" evidence="1">
    <location>
        <begin position="26"/>
        <end position="43"/>
    </location>
</feature>
<sequence>MENKGIRAIWYSWALAFLWLNAFTDIPYIFVALASCCIIIGNIRSRQL</sequence>
<comment type="caution">
    <text evidence="2">The sequence shown here is derived from an EMBL/GenBank/DDBJ whole genome shotgun (WGS) entry which is preliminary data.</text>
</comment>
<name>A0A644WQX9_9ZZZZ</name>
<gene>
    <name evidence="2" type="ORF">SDC9_52438</name>
</gene>
<evidence type="ECO:0000256" key="1">
    <source>
        <dbReference type="SAM" id="Phobius"/>
    </source>
</evidence>
<reference evidence="2" key="1">
    <citation type="submission" date="2019-08" db="EMBL/GenBank/DDBJ databases">
        <authorList>
            <person name="Kucharzyk K."/>
            <person name="Murdoch R.W."/>
            <person name="Higgins S."/>
            <person name="Loffler F."/>
        </authorList>
    </citation>
    <scope>NUCLEOTIDE SEQUENCE</scope>
</reference>
<proteinExistence type="predicted"/>
<evidence type="ECO:0000313" key="2">
    <source>
        <dbReference type="EMBL" id="MPM06142.1"/>
    </source>
</evidence>
<organism evidence="2">
    <name type="scientific">bioreactor metagenome</name>
    <dbReference type="NCBI Taxonomy" id="1076179"/>
    <lineage>
        <taxon>unclassified sequences</taxon>
        <taxon>metagenomes</taxon>
        <taxon>ecological metagenomes</taxon>
    </lineage>
</organism>